<dbReference type="OrthoDB" id="408631at2759"/>
<feature type="transmembrane region" description="Helical" evidence="6">
    <location>
        <begin position="223"/>
        <end position="249"/>
    </location>
</feature>
<evidence type="ECO:0000256" key="3">
    <source>
        <dbReference type="ARBA" id="ARBA00022989"/>
    </source>
</evidence>
<protein>
    <recommendedName>
        <fullName evidence="7">Rhodopsin domain-containing protein</fullName>
    </recommendedName>
</protein>
<dbReference type="Proteomes" id="UP000030706">
    <property type="component" value="Unassembled WGS sequence"/>
</dbReference>
<comment type="subcellular location">
    <subcellularLocation>
        <location evidence="1">Membrane</location>
        <topology evidence="1">Multi-pass membrane protein</topology>
    </subcellularLocation>
</comment>
<keyword evidence="4 6" id="KW-0472">Membrane</keyword>
<feature type="transmembrane region" description="Helical" evidence="6">
    <location>
        <begin position="189"/>
        <end position="211"/>
    </location>
</feature>
<comment type="similarity">
    <text evidence="5">Belongs to the SAT4 family.</text>
</comment>
<organism evidence="8 9">
    <name type="scientific">Aureobasidium pullulans EXF-150</name>
    <dbReference type="NCBI Taxonomy" id="1043002"/>
    <lineage>
        <taxon>Eukaryota</taxon>
        <taxon>Fungi</taxon>
        <taxon>Dikarya</taxon>
        <taxon>Ascomycota</taxon>
        <taxon>Pezizomycotina</taxon>
        <taxon>Dothideomycetes</taxon>
        <taxon>Dothideomycetidae</taxon>
        <taxon>Dothideales</taxon>
        <taxon>Saccotheciaceae</taxon>
        <taxon>Aureobasidium</taxon>
    </lineage>
</organism>
<evidence type="ECO:0000256" key="6">
    <source>
        <dbReference type="SAM" id="Phobius"/>
    </source>
</evidence>
<sequence length="379" mass="42979">MHVLEGFLSRDISHHSPEYLAEDVSSRILTVTGFFCFFSIVIVSLRLYARAFMVRRLGWEDLSILVTALFVLGCWICFIFEKKSGVLGRHIAVVSIPQYENFLLWTFPHQLFLMLGVCTFKCSVAFFLIRVGRSRWARRALYGLMIFMTICTLVYASTLFWSCIPLRANWHLDEQKDAKMISTKVWRGLALWNSVINMTTDGILALWPIPIVYRMKVSLVKKILLGAALSLGWLAVVCGGMKTYAMWVYFTAEDKYFEDNYFIWSFLELSVGTIAASFPLLQPFVHKIRRSTSSNDDSGKVVMLPLALGPIEPPRAVIRRPVITWTGMGFTSIDGEEEIKWDGPARSGSSTRVDMERSDSGTIFVGYEGSKAFVSRATV</sequence>
<feature type="transmembrane region" description="Helical" evidence="6">
    <location>
        <begin position="261"/>
        <end position="281"/>
    </location>
</feature>
<dbReference type="AlphaFoldDB" id="A0A074Y1Z9"/>
<evidence type="ECO:0000256" key="5">
    <source>
        <dbReference type="ARBA" id="ARBA00038359"/>
    </source>
</evidence>
<feature type="transmembrane region" description="Helical" evidence="6">
    <location>
        <begin position="61"/>
        <end position="81"/>
    </location>
</feature>
<evidence type="ECO:0000259" key="7">
    <source>
        <dbReference type="Pfam" id="PF20684"/>
    </source>
</evidence>
<evidence type="ECO:0000313" key="9">
    <source>
        <dbReference type="Proteomes" id="UP000030706"/>
    </source>
</evidence>
<keyword evidence="9" id="KW-1185">Reference proteome</keyword>
<dbReference type="RefSeq" id="XP_029757113.1">
    <property type="nucleotide sequence ID" value="XM_029901196.1"/>
</dbReference>
<reference evidence="8 9" key="1">
    <citation type="journal article" date="2014" name="BMC Genomics">
        <title>Genome sequencing of four Aureobasidium pullulans varieties: biotechnological potential, stress tolerance, and description of new species.</title>
        <authorList>
            <person name="Gostin Ar C."/>
            <person name="Ohm R.A."/>
            <person name="Kogej T."/>
            <person name="Sonjak S."/>
            <person name="Turk M."/>
            <person name="Zajc J."/>
            <person name="Zalar P."/>
            <person name="Grube M."/>
            <person name="Sun H."/>
            <person name="Han J."/>
            <person name="Sharma A."/>
            <person name="Chiniquy J."/>
            <person name="Ngan C.Y."/>
            <person name="Lipzen A."/>
            <person name="Barry K."/>
            <person name="Grigoriev I.V."/>
            <person name="Gunde-Cimerman N."/>
        </authorList>
    </citation>
    <scope>NUCLEOTIDE SEQUENCE [LARGE SCALE GENOMIC DNA]</scope>
    <source>
        <strain evidence="8 9">EXF-150</strain>
    </source>
</reference>
<dbReference type="InterPro" id="IPR052337">
    <property type="entry name" value="SAT4-like"/>
</dbReference>
<evidence type="ECO:0000256" key="4">
    <source>
        <dbReference type="ARBA" id="ARBA00023136"/>
    </source>
</evidence>
<dbReference type="HOGENOM" id="CLU_028200_3_5_1"/>
<feature type="transmembrane region" description="Helical" evidence="6">
    <location>
        <begin position="141"/>
        <end position="161"/>
    </location>
</feature>
<dbReference type="STRING" id="1043002.A0A074Y1Z9"/>
<dbReference type="PANTHER" id="PTHR33048:SF167">
    <property type="entry name" value="INTEGRAL MEMBRANE PROTEIN"/>
    <property type="match status" value="1"/>
</dbReference>
<evidence type="ECO:0000256" key="1">
    <source>
        <dbReference type="ARBA" id="ARBA00004141"/>
    </source>
</evidence>
<dbReference type="GeneID" id="40743502"/>
<proteinExistence type="inferred from homology"/>
<dbReference type="EMBL" id="KL584995">
    <property type="protein sequence ID" value="KEQ80926.1"/>
    <property type="molecule type" value="Genomic_DNA"/>
</dbReference>
<keyword evidence="3 6" id="KW-1133">Transmembrane helix</keyword>
<keyword evidence="2 6" id="KW-0812">Transmembrane</keyword>
<dbReference type="Pfam" id="PF20684">
    <property type="entry name" value="Fung_rhodopsin"/>
    <property type="match status" value="1"/>
</dbReference>
<dbReference type="GO" id="GO:0016020">
    <property type="term" value="C:membrane"/>
    <property type="evidence" value="ECO:0007669"/>
    <property type="project" value="UniProtKB-SubCell"/>
</dbReference>
<feature type="domain" description="Rhodopsin" evidence="7">
    <location>
        <begin position="45"/>
        <end position="286"/>
    </location>
</feature>
<feature type="transmembrane region" description="Helical" evidence="6">
    <location>
        <begin position="111"/>
        <end position="129"/>
    </location>
</feature>
<feature type="transmembrane region" description="Helical" evidence="6">
    <location>
        <begin position="28"/>
        <end position="49"/>
    </location>
</feature>
<dbReference type="InterPro" id="IPR049326">
    <property type="entry name" value="Rhodopsin_dom_fungi"/>
</dbReference>
<evidence type="ECO:0000313" key="8">
    <source>
        <dbReference type="EMBL" id="KEQ80926.1"/>
    </source>
</evidence>
<dbReference type="PANTHER" id="PTHR33048">
    <property type="entry name" value="PTH11-LIKE INTEGRAL MEMBRANE PROTEIN (AFU_ORTHOLOGUE AFUA_5G11245)"/>
    <property type="match status" value="1"/>
</dbReference>
<evidence type="ECO:0000256" key="2">
    <source>
        <dbReference type="ARBA" id="ARBA00022692"/>
    </source>
</evidence>
<name>A0A074Y1Z9_AURPU</name>
<accession>A0A074Y1Z9</accession>
<gene>
    <name evidence="8" type="ORF">M438DRAFT_280913</name>
</gene>